<dbReference type="Pfam" id="PF01590">
    <property type="entry name" value="GAF"/>
    <property type="match status" value="1"/>
</dbReference>
<name>A0A317F7X1_9PROT</name>
<reference evidence="3" key="1">
    <citation type="submission" date="2018-05" db="EMBL/GenBank/DDBJ databases">
        <authorList>
            <person name="Du Z."/>
            <person name="Wang X."/>
        </authorList>
    </citation>
    <scope>NUCLEOTIDE SEQUENCE [LARGE SCALE GENOMIC DNA]</scope>
    <source>
        <strain evidence="3">CQN31</strain>
    </source>
</reference>
<evidence type="ECO:0000259" key="1">
    <source>
        <dbReference type="Pfam" id="PF01590"/>
    </source>
</evidence>
<feature type="domain" description="GAF" evidence="1">
    <location>
        <begin position="79"/>
        <end position="153"/>
    </location>
</feature>
<dbReference type="Proteomes" id="UP000245765">
    <property type="component" value="Unassembled WGS sequence"/>
</dbReference>
<dbReference type="SUPFAM" id="SSF55781">
    <property type="entry name" value="GAF domain-like"/>
    <property type="match status" value="1"/>
</dbReference>
<dbReference type="EMBL" id="QGNA01000009">
    <property type="protein sequence ID" value="PWS34059.1"/>
    <property type="molecule type" value="Genomic_DNA"/>
</dbReference>
<dbReference type="Gene3D" id="3.30.450.40">
    <property type="match status" value="1"/>
</dbReference>
<organism evidence="2 3">
    <name type="scientific">Falsiroseomonas bella</name>
    <dbReference type="NCBI Taxonomy" id="2184016"/>
    <lineage>
        <taxon>Bacteria</taxon>
        <taxon>Pseudomonadati</taxon>
        <taxon>Pseudomonadota</taxon>
        <taxon>Alphaproteobacteria</taxon>
        <taxon>Acetobacterales</taxon>
        <taxon>Roseomonadaceae</taxon>
        <taxon>Falsiroseomonas</taxon>
    </lineage>
</organism>
<comment type="caution">
    <text evidence="2">The sequence shown here is derived from an EMBL/GenBank/DDBJ whole genome shotgun (WGS) entry which is preliminary data.</text>
</comment>
<dbReference type="InterPro" id="IPR029016">
    <property type="entry name" value="GAF-like_dom_sf"/>
</dbReference>
<dbReference type="RefSeq" id="WP_109873720.1">
    <property type="nucleotide sequence ID" value="NZ_QGNA01000009.1"/>
</dbReference>
<sequence>MTDPVPHLSAVAAAAAQPGQPDPLFRALDAAFAATLGHRLFTILVIHPGVKESQRYYTNMPEAYPIGGRKPITDSWWFQKVVTGGQPWIGKDYADVQAAFYDHELIRSLGCESALNIPVRWNGTTLGTLNLLDAAGHYDESQLPLAQVFAGLAVTGMLQVIAKR</sequence>
<proteinExistence type="predicted"/>
<evidence type="ECO:0000313" key="2">
    <source>
        <dbReference type="EMBL" id="PWS34059.1"/>
    </source>
</evidence>
<keyword evidence="3" id="KW-1185">Reference proteome</keyword>
<dbReference type="OrthoDB" id="7066078at2"/>
<dbReference type="AlphaFoldDB" id="A0A317F7X1"/>
<dbReference type="InterPro" id="IPR003018">
    <property type="entry name" value="GAF"/>
</dbReference>
<protein>
    <submittedName>
        <fullName evidence="2">GAF domain-containing protein</fullName>
    </submittedName>
</protein>
<accession>A0A317F7X1</accession>
<evidence type="ECO:0000313" key="3">
    <source>
        <dbReference type="Proteomes" id="UP000245765"/>
    </source>
</evidence>
<gene>
    <name evidence="2" type="ORF">DFH01_27415</name>
</gene>